<feature type="non-terminal residue" evidence="2">
    <location>
        <position position="1"/>
    </location>
</feature>
<name>A0A9X9M5B0_GULGU</name>
<dbReference type="Proteomes" id="UP000269945">
    <property type="component" value="Unassembled WGS sequence"/>
</dbReference>
<dbReference type="EMBL" id="CYRY02042973">
    <property type="protein sequence ID" value="VCX37030.1"/>
    <property type="molecule type" value="Genomic_DNA"/>
</dbReference>
<evidence type="ECO:0000313" key="3">
    <source>
        <dbReference type="Proteomes" id="UP000269945"/>
    </source>
</evidence>
<dbReference type="AlphaFoldDB" id="A0A9X9M5B0"/>
<comment type="caution">
    <text evidence="2">The sequence shown here is derived from an EMBL/GenBank/DDBJ whole genome shotgun (WGS) entry which is preliminary data.</text>
</comment>
<accession>A0A9X9M5B0</accession>
<sequence>GGWGAPRSRPLRGGDEGRPVWPATCDSPLLREVSRRLENETAGAFWISFILVKLLQRICHFPLCLIARIWFQTCQHIPSATLPAQRLSLVD</sequence>
<keyword evidence="3" id="KW-1185">Reference proteome</keyword>
<proteinExistence type="predicted"/>
<evidence type="ECO:0000313" key="2">
    <source>
        <dbReference type="EMBL" id="VCX37030.1"/>
    </source>
</evidence>
<feature type="non-terminal residue" evidence="2">
    <location>
        <position position="91"/>
    </location>
</feature>
<protein>
    <submittedName>
        <fullName evidence="2">Uncharacterized protein</fullName>
    </submittedName>
</protein>
<evidence type="ECO:0000256" key="1">
    <source>
        <dbReference type="SAM" id="MobiDB-lite"/>
    </source>
</evidence>
<feature type="region of interest" description="Disordered" evidence="1">
    <location>
        <begin position="1"/>
        <end position="20"/>
    </location>
</feature>
<reference evidence="2 3" key="1">
    <citation type="submission" date="2018-10" db="EMBL/GenBank/DDBJ databases">
        <authorList>
            <person name="Ekblom R."/>
            <person name="Jareborg N."/>
        </authorList>
    </citation>
    <scope>NUCLEOTIDE SEQUENCE [LARGE SCALE GENOMIC DNA]</scope>
    <source>
        <tissue evidence="2">Muscle</tissue>
    </source>
</reference>
<gene>
    <name evidence="2" type="ORF">BN2614_LOCUS9</name>
</gene>
<organism evidence="2 3">
    <name type="scientific">Gulo gulo</name>
    <name type="common">Wolverine</name>
    <name type="synonym">Gluton</name>
    <dbReference type="NCBI Taxonomy" id="48420"/>
    <lineage>
        <taxon>Eukaryota</taxon>
        <taxon>Metazoa</taxon>
        <taxon>Chordata</taxon>
        <taxon>Craniata</taxon>
        <taxon>Vertebrata</taxon>
        <taxon>Euteleostomi</taxon>
        <taxon>Mammalia</taxon>
        <taxon>Eutheria</taxon>
        <taxon>Laurasiatheria</taxon>
        <taxon>Carnivora</taxon>
        <taxon>Caniformia</taxon>
        <taxon>Musteloidea</taxon>
        <taxon>Mustelidae</taxon>
        <taxon>Guloninae</taxon>
        <taxon>Gulo</taxon>
    </lineage>
</organism>